<keyword evidence="2 6" id="KW-0812">Transmembrane</keyword>
<comment type="subcellular location">
    <subcellularLocation>
        <location evidence="1">Membrane</location>
        <topology evidence="1">Multi-pass membrane protein</topology>
    </subcellularLocation>
</comment>
<dbReference type="InterPro" id="IPR037185">
    <property type="entry name" value="EmrE-like"/>
</dbReference>
<feature type="domain" description="Sugar phosphate transporter" evidence="7">
    <location>
        <begin position="52"/>
        <end position="327"/>
    </location>
</feature>
<keyword evidence="3 6" id="KW-1133">Transmembrane helix</keyword>
<feature type="transmembrane region" description="Helical" evidence="6">
    <location>
        <begin position="166"/>
        <end position="185"/>
    </location>
</feature>
<reference evidence="8" key="1">
    <citation type="submission" date="2021-01" db="EMBL/GenBank/DDBJ databases">
        <authorList>
            <person name="Corre E."/>
            <person name="Pelletier E."/>
            <person name="Niang G."/>
            <person name="Scheremetjew M."/>
            <person name="Finn R."/>
            <person name="Kale V."/>
            <person name="Holt S."/>
            <person name="Cochrane G."/>
            <person name="Meng A."/>
            <person name="Brown T."/>
            <person name="Cohen L."/>
        </authorList>
    </citation>
    <scope>NUCLEOTIDE SEQUENCE</scope>
    <source>
        <strain evidence="8">CCMP622</strain>
    </source>
</reference>
<feature type="transmembrane region" description="Helical" evidence="6">
    <location>
        <begin position="115"/>
        <end position="136"/>
    </location>
</feature>
<dbReference type="EMBL" id="HBHP01026753">
    <property type="protein sequence ID" value="CAD9772583.1"/>
    <property type="molecule type" value="Transcribed_RNA"/>
</dbReference>
<name>A0A7S2TYM8_9EUKA</name>
<dbReference type="AlphaFoldDB" id="A0A7S2TYM8"/>
<feature type="transmembrane region" description="Helical" evidence="6">
    <location>
        <begin position="256"/>
        <end position="282"/>
    </location>
</feature>
<feature type="transmembrane region" description="Helical" evidence="6">
    <location>
        <begin position="142"/>
        <end position="159"/>
    </location>
</feature>
<feature type="transmembrane region" description="Helical" evidence="6">
    <location>
        <begin position="80"/>
        <end position="103"/>
    </location>
</feature>
<dbReference type="GO" id="GO:0016020">
    <property type="term" value="C:membrane"/>
    <property type="evidence" value="ECO:0007669"/>
    <property type="project" value="UniProtKB-SubCell"/>
</dbReference>
<evidence type="ECO:0000256" key="2">
    <source>
        <dbReference type="ARBA" id="ARBA00022692"/>
    </source>
</evidence>
<evidence type="ECO:0000256" key="4">
    <source>
        <dbReference type="ARBA" id="ARBA00023136"/>
    </source>
</evidence>
<feature type="region of interest" description="Disordered" evidence="5">
    <location>
        <begin position="1"/>
        <end position="25"/>
    </location>
</feature>
<evidence type="ECO:0000256" key="3">
    <source>
        <dbReference type="ARBA" id="ARBA00022989"/>
    </source>
</evidence>
<evidence type="ECO:0000256" key="5">
    <source>
        <dbReference type="SAM" id="MobiDB-lite"/>
    </source>
</evidence>
<feature type="transmembrane region" description="Helical" evidence="6">
    <location>
        <begin position="316"/>
        <end position="337"/>
    </location>
</feature>
<organism evidence="8">
    <name type="scientific">Lotharella oceanica</name>
    <dbReference type="NCBI Taxonomy" id="641309"/>
    <lineage>
        <taxon>Eukaryota</taxon>
        <taxon>Sar</taxon>
        <taxon>Rhizaria</taxon>
        <taxon>Cercozoa</taxon>
        <taxon>Chlorarachniophyceae</taxon>
        <taxon>Lotharella</taxon>
    </lineage>
</organism>
<dbReference type="InterPro" id="IPR050186">
    <property type="entry name" value="TPT_transporter"/>
</dbReference>
<sequence>MVHGIDPERDQEQEPFLPNNADDTIKASKNPTTVIAIPVEEGSMSTCVKSFVLLILFFGVNIAISVFNKWEFNGPLRCPIYVTMTHQIICFICCLSLSPWIKIRKVEGWNSRGKLMLIPLFFIGNIALNNVSLLYTTLALNQLIRAFCPVVVALMAWIFEDKRPSWGSSASIACLVLGVTLSVAASPDLEVLGTIICFASVLGNALQTVTVSVLKVVKLDPLSIIYHTSLFNCLFMTPLFFALGEHTQLVQHVEEQGIGVVFGLTIAGGGIAFAYDVILLSFIQNTSSVYSSVAGSFKTVLILWISFMFFHQRINLASFVGIIIACVAFVANSVVMVHEKRVGKSESVGQKQIKGEKTVDDESFPTKTI</sequence>
<feature type="transmembrane region" description="Helical" evidence="6">
    <location>
        <begin position="289"/>
        <end position="310"/>
    </location>
</feature>
<accession>A0A7S2TYM8</accession>
<feature type="transmembrane region" description="Helical" evidence="6">
    <location>
        <begin position="51"/>
        <end position="68"/>
    </location>
</feature>
<proteinExistence type="predicted"/>
<feature type="compositionally biased region" description="Basic and acidic residues" evidence="5">
    <location>
        <begin position="1"/>
        <end position="12"/>
    </location>
</feature>
<evidence type="ECO:0000256" key="1">
    <source>
        <dbReference type="ARBA" id="ARBA00004141"/>
    </source>
</evidence>
<dbReference type="SUPFAM" id="SSF103481">
    <property type="entry name" value="Multidrug resistance efflux transporter EmrE"/>
    <property type="match status" value="1"/>
</dbReference>
<evidence type="ECO:0000256" key="6">
    <source>
        <dbReference type="SAM" id="Phobius"/>
    </source>
</evidence>
<gene>
    <name evidence="8" type="ORF">LSP00402_LOCUS16573</name>
</gene>
<protein>
    <recommendedName>
        <fullName evidence="7">Sugar phosphate transporter domain-containing protein</fullName>
    </recommendedName>
</protein>
<dbReference type="InterPro" id="IPR004853">
    <property type="entry name" value="Sugar_P_trans_dom"/>
</dbReference>
<feature type="transmembrane region" description="Helical" evidence="6">
    <location>
        <begin position="224"/>
        <end position="244"/>
    </location>
</feature>
<feature type="transmembrane region" description="Helical" evidence="6">
    <location>
        <begin position="191"/>
        <end position="217"/>
    </location>
</feature>
<dbReference type="Pfam" id="PF03151">
    <property type="entry name" value="TPT"/>
    <property type="match status" value="1"/>
</dbReference>
<keyword evidence="4 6" id="KW-0472">Membrane</keyword>
<dbReference type="PANTHER" id="PTHR11132">
    <property type="entry name" value="SOLUTE CARRIER FAMILY 35"/>
    <property type="match status" value="1"/>
</dbReference>
<evidence type="ECO:0000313" key="8">
    <source>
        <dbReference type="EMBL" id="CAD9772583.1"/>
    </source>
</evidence>
<evidence type="ECO:0000259" key="7">
    <source>
        <dbReference type="Pfam" id="PF03151"/>
    </source>
</evidence>